<evidence type="ECO:0000313" key="5">
    <source>
        <dbReference type="Proteomes" id="UP001140949"/>
    </source>
</evidence>
<feature type="region of interest" description="Disordered" evidence="2">
    <location>
        <begin position="1"/>
        <end position="22"/>
    </location>
</feature>
<feature type="region of interest" description="Disordered" evidence="2">
    <location>
        <begin position="121"/>
        <end position="207"/>
    </location>
</feature>
<dbReference type="InterPro" id="IPR006076">
    <property type="entry name" value="FAD-dep_OxRdtase"/>
</dbReference>
<dbReference type="SUPFAM" id="SSF51905">
    <property type="entry name" value="FAD/NAD(P)-binding domain"/>
    <property type="match status" value="1"/>
</dbReference>
<feature type="region of interest" description="Disordered" evidence="2">
    <location>
        <begin position="233"/>
        <end position="260"/>
    </location>
</feature>
<dbReference type="AlphaFoldDB" id="A0AAX6DSK3"/>
<feature type="domain" description="FAD dependent oxidoreductase" evidence="3">
    <location>
        <begin position="24"/>
        <end position="105"/>
    </location>
</feature>
<feature type="compositionally biased region" description="Basic residues" evidence="2">
    <location>
        <begin position="148"/>
        <end position="157"/>
    </location>
</feature>
<dbReference type="Gene3D" id="3.50.50.60">
    <property type="entry name" value="FAD/NAD(P)-binding domain"/>
    <property type="match status" value="1"/>
</dbReference>
<reference evidence="4" key="1">
    <citation type="journal article" date="2023" name="GigaByte">
        <title>Genome assembly of the bearded iris, Iris pallida Lam.</title>
        <authorList>
            <person name="Bruccoleri R.E."/>
            <person name="Oakeley E.J."/>
            <person name="Faust A.M.E."/>
            <person name="Altorfer M."/>
            <person name="Dessus-Babus S."/>
            <person name="Burckhardt D."/>
            <person name="Oertli M."/>
            <person name="Naumann U."/>
            <person name="Petersen F."/>
            <person name="Wong J."/>
        </authorList>
    </citation>
    <scope>NUCLEOTIDE SEQUENCE</scope>
    <source>
        <strain evidence="4">GSM-AAB239-AS_SAM_17_03QT</strain>
    </source>
</reference>
<protein>
    <submittedName>
        <fullName evidence="4">Oxidoreductase TDA3</fullName>
    </submittedName>
</protein>
<dbReference type="Pfam" id="PF01266">
    <property type="entry name" value="DAO"/>
    <property type="match status" value="1"/>
</dbReference>
<accession>A0AAX6DSK3</accession>
<dbReference type="GO" id="GO:0005737">
    <property type="term" value="C:cytoplasm"/>
    <property type="evidence" value="ECO:0007669"/>
    <property type="project" value="TreeGrafter"/>
</dbReference>
<keyword evidence="5" id="KW-1185">Reference proteome</keyword>
<evidence type="ECO:0000256" key="1">
    <source>
        <dbReference type="ARBA" id="ARBA00023002"/>
    </source>
</evidence>
<organism evidence="4 5">
    <name type="scientific">Iris pallida</name>
    <name type="common">Sweet iris</name>
    <dbReference type="NCBI Taxonomy" id="29817"/>
    <lineage>
        <taxon>Eukaryota</taxon>
        <taxon>Viridiplantae</taxon>
        <taxon>Streptophyta</taxon>
        <taxon>Embryophyta</taxon>
        <taxon>Tracheophyta</taxon>
        <taxon>Spermatophyta</taxon>
        <taxon>Magnoliopsida</taxon>
        <taxon>Liliopsida</taxon>
        <taxon>Asparagales</taxon>
        <taxon>Iridaceae</taxon>
        <taxon>Iridoideae</taxon>
        <taxon>Irideae</taxon>
        <taxon>Iris</taxon>
    </lineage>
</organism>
<feature type="compositionally biased region" description="Pro residues" evidence="2">
    <location>
        <begin position="159"/>
        <end position="170"/>
    </location>
</feature>
<reference evidence="4" key="2">
    <citation type="submission" date="2023-04" db="EMBL/GenBank/DDBJ databases">
        <authorList>
            <person name="Bruccoleri R.E."/>
            <person name="Oakeley E.J."/>
            <person name="Faust A.-M."/>
            <person name="Dessus-Babus S."/>
            <person name="Altorfer M."/>
            <person name="Burckhardt D."/>
            <person name="Oertli M."/>
            <person name="Naumann U."/>
            <person name="Petersen F."/>
            <person name="Wong J."/>
        </authorList>
    </citation>
    <scope>NUCLEOTIDE SEQUENCE</scope>
    <source>
        <strain evidence="4">GSM-AAB239-AS_SAM_17_03QT</strain>
        <tissue evidence="4">Leaf</tissue>
    </source>
</reference>
<keyword evidence="1" id="KW-0560">Oxidoreductase</keyword>
<dbReference type="Proteomes" id="UP001140949">
    <property type="component" value="Unassembled WGS sequence"/>
</dbReference>
<dbReference type="PANTHER" id="PTHR13847:SF150">
    <property type="entry name" value="OXIDOREDUCTASE TDA3-RELATED"/>
    <property type="match status" value="1"/>
</dbReference>
<proteinExistence type="predicted"/>
<evidence type="ECO:0000256" key="2">
    <source>
        <dbReference type="SAM" id="MobiDB-lite"/>
    </source>
</evidence>
<gene>
    <name evidence="4" type="ORF">M6B38_230585</name>
</gene>
<dbReference type="PANTHER" id="PTHR13847">
    <property type="entry name" value="SARCOSINE DEHYDROGENASE-RELATED"/>
    <property type="match status" value="1"/>
</dbReference>
<dbReference type="InterPro" id="IPR036188">
    <property type="entry name" value="FAD/NAD-bd_sf"/>
</dbReference>
<comment type="caution">
    <text evidence="4">The sequence shown here is derived from an EMBL/GenBank/DDBJ whole genome shotgun (WGS) entry which is preliminary data.</text>
</comment>
<dbReference type="EMBL" id="JANAVB010042190">
    <property type="protein sequence ID" value="KAJ6794744.1"/>
    <property type="molecule type" value="Genomic_DNA"/>
</dbReference>
<dbReference type="FunFam" id="3.50.50.60:FF:000360">
    <property type="entry name" value="FAD-dependent oxidoreductase family protein"/>
    <property type="match status" value="1"/>
</dbReference>
<dbReference type="GO" id="GO:0016491">
    <property type="term" value="F:oxidoreductase activity"/>
    <property type="evidence" value="ECO:0007669"/>
    <property type="project" value="UniProtKB-KW"/>
</dbReference>
<evidence type="ECO:0000259" key="3">
    <source>
        <dbReference type="Pfam" id="PF01266"/>
    </source>
</evidence>
<evidence type="ECO:0000313" key="4">
    <source>
        <dbReference type="EMBL" id="KAJ6794744.1"/>
    </source>
</evidence>
<sequence length="260" mass="28441">MAATPPPTTSQPHSPPPPPPQPRRIVICGGGIIGSCTAYFLSNHNNTAAASISITIVEKSSIACAASGKAGGFLALDWSDGTSLSSLSRASFTLHRTLSQRLDGPTNYSYRPLRTLSLSLSLSPSPSLPNPNPSLPSWIDGPVAAKKTDRHPRHHRPAPPEALHPNPNPKLPRSRCTHWRDQESPSGRRRRRESRRSSSSCRSRREIRTCGCRSARSRPLVFPTTDRLVTLLRLRPQGPQHRPPSRRPGLDNPPRAVPHL</sequence>
<name>A0AAX6DSK3_IRIPA</name>